<dbReference type="PANTHER" id="PTHR35802">
    <property type="entry name" value="PROTEASE SYNTHASE AND SPORULATION PROTEIN PAI 2"/>
    <property type="match status" value="1"/>
</dbReference>
<dbReference type="KEGG" id="dco:SAMEA4475696_1136"/>
<dbReference type="PANTHER" id="PTHR35802:SF1">
    <property type="entry name" value="PROTEASE SYNTHASE AND SPORULATION PROTEIN PAI 2"/>
    <property type="match status" value="1"/>
</dbReference>
<dbReference type="InterPro" id="IPR007396">
    <property type="entry name" value="TR_PAI2-type"/>
</dbReference>
<dbReference type="SUPFAM" id="SSF50475">
    <property type="entry name" value="FMN-binding split barrel"/>
    <property type="match status" value="1"/>
</dbReference>
<dbReference type="GeneID" id="63459371"/>
<evidence type="ECO:0000313" key="2">
    <source>
        <dbReference type="Proteomes" id="UP000242637"/>
    </source>
</evidence>
<dbReference type="GO" id="GO:0006508">
    <property type="term" value="P:proteolysis"/>
    <property type="evidence" value="ECO:0007669"/>
    <property type="project" value="UniProtKB-KW"/>
</dbReference>
<dbReference type="AlphaFoldDB" id="A0A239VGC6"/>
<gene>
    <name evidence="1" type="primary">paiB</name>
    <name evidence="1" type="ORF">SAMEA4475696_01136</name>
</gene>
<protein>
    <submittedName>
        <fullName evidence="1">Protease synthase and sporulation protein PAI 2</fullName>
    </submittedName>
</protein>
<dbReference type="Proteomes" id="UP000242637">
    <property type="component" value="Chromosome 1"/>
</dbReference>
<dbReference type="GO" id="GO:0008233">
    <property type="term" value="F:peptidase activity"/>
    <property type="evidence" value="ECO:0007669"/>
    <property type="project" value="UniProtKB-KW"/>
</dbReference>
<dbReference type="Gene3D" id="2.30.110.10">
    <property type="entry name" value="Electron Transport, Fmn-binding Protein, Chain A"/>
    <property type="match status" value="1"/>
</dbReference>
<dbReference type="STRING" id="1121387.GCA_000429885_00952"/>
<dbReference type="EMBL" id="LT906453">
    <property type="protein sequence ID" value="SNV21112.1"/>
    <property type="molecule type" value="Genomic_DNA"/>
</dbReference>
<sequence>MYVPAHFRMSDEQVHGYIASAQTADVVTVTDGVPEATFLPLQWVDDGTLWGRLRMHVARNNPIVRDYGRREPGGQALVIVRGPDEYVSPAGLPSHEDTGRVVPTWNYVVVHAYGPLLLHEDSVWLREHVAQLSDRFESGSSEQWRTDDAPGDFIEKMLRAVVGVEIPIERVVAKCKFAQNKAPSDVQVLLRRAESRGDEQCAAIYRDVALPAARARAQTLRSLRRG</sequence>
<keyword evidence="1" id="KW-0645">Protease</keyword>
<keyword evidence="1" id="KW-0378">Hydrolase</keyword>
<dbReference type="OrthoDB" id="9794948at2"/>
<proteinExistence type="predicted"/>
<dbReference type="PIRSF" id="PIRSF010372">
    <property type="entry name" value="PaiB"/>
    <property type="match status" value="1"/>
</dbReference>
<reference evidence="1 2" key="1">
    <citation type="submission" date="2017-06" db="EMBL/GenBank/DDBJ databases">
        <authorList>
            <consortium name="Pathogen Informatics"/>
        </authorList>
    </citation>
    <scope>NUCLEOTIDE SEQUENCE [LARGE SCALE GENOMIC DNA]</scope>
    <source>
        <strain evidence="1 2">NCTC13039</strain>
    </source>
</reference>
<name>A0A239VGC6_9MICO</name>
<dbReference type="Pfam" id="PF04299">
    <property type="entry name" value="FMN_bind_2"/>
    <property type="match status" value="1"/>
</dbReference>
<keyword evidence="2" id="KW-1185">Reference proteome</keyword>
<dbReference type="RefSeq" id="WP_051277449.1">
    <property type="nucleotide sequence ID" value="NZ_JAAFNI010000001.1"/>
</dbReference>
<dbReference type="InterPro" id="IPR012349">
    <property type="entry name" value="Split_barrel_FMN-bd"/>
</dbReference>
<evidence type="ECO:0000313" key="1">
    <source>
        <dbReference type="EMBL" id="SNV21112.1"/>
    </source>
</evidence>
<organism evidence="1 2">
    <name type="scientific">Dermatophilus congolensis</name>
    <dbReference type="NCBI Taxonomy" id="1863"/>
    <lineage>
        <taxon>Bacteria</taxon>
        <taxon>Bacillati</taxon>
        <taxon>Actinomycetota</taxon>
        <taxon>Actinomycetes</taxon>
        <taxon>Micrococcales</taxon>
        <taxon>Dermatophilaceae</taxon>
        <taxon>Dermatophilus</taxon>
    </lineage>
</organism>
<accession>A0A239VGC6</accession>